<feature type="region of interest" description="Disordered" evidence="1">
    <location>
        <begin position="1"/>
        <end position="43"/>
    </location>
</feature>
<dbReference type="EMBL" id="PYDT01000004">
    <property type="protein sequence ID" value="THU63514.1"/>
    <property type="molecule type" value="Genomic_DNA"/>
</dbReference>
<evidence type="ECO:0000313" key="2">
    <source>
        <dbReference type="EMBL" id="THU63514.1"/>
    </source>
</evidence>
<comment type="caution">
    <text evidence="2">The sequence shown here is derived from an EMBL/GenBank/DDBJ whole genome shotgun (WGS) entry which is preliminary data.</text>
</comment>
<evidence type="ECO:0000256" key="1">
    <source>
        <dbReference type="SAM" id="MobiDB-lite"/>
    </source>
</evidence>
<name>A0A4S8JPS2_MUSBA</name>
<accession>A0A4S8JPS2</accession>
<protein>
    <submittedName>
        <fullName evidence="2">Uncharacterized protein</fullName>
    </submittedName>
</protein>
<feature type="compositionally biased region" description="Polar residues" evidence="1">
    <location>
        <begin position="34"/>
        <end position="43"/>
    </location>
</feature>
<organism evidence="2 3">
    <name type="scientific">Musa balbisiana</name>
    <name type="common">Banana</name>
    <dbReference type="NCBI Taxonomy" id="52838"/>
    <lineage>
        <taxon>Eukaryota</taxon>
        <taxon>Viridiplantae</taxon>
        <taxon>Streptophyta</taxon>
        <taxon>Embryophyta</taxon>
        <taxon>Tracheophyta</taxon>
        <taxon>Spermatophyta</taxon>
        <taxon>Magnoliopsida</taxon>
        <taxon>Liliopsida</taxon>
        <taxon>Zingiberales</taxon>
        <taxon>Musaceae</taxon>
        <taxon>Musa</taxon>
    </lineage>
</organism>
<proteinExistence type="predicted"/>
<evidence type="ECO:0000313" key="3">
    <source>
        <dbReference type="Proteomes" id="UP000317650"/>
    </source>
</evidence>
<sequence length="142" mass="15473">MPLSAKDNGDDSVTRRKRAPSRRRTAADGRSQDDQGTLLSRNDSGINLVIPSASNAGIDIDAQESLTPMGEISPSDFSLGCHYGPQVNHSHQTNNQSRMSLGGMFQGQFDQQAVGTQPRMQWIYQQMLQETPSPNAPNGWTG</sequence>
<gene>
    <name evidence="2" type="ORF">C4D60_Mb01t16600</name>
</gene>
<dbReference type="AlphaFoldDB" id="A0A4S8JPS2"/>
<feature type="compositionally biased region" description="Basic residues" evidence="1">
    <location>
        <begin position="15"/>
        <end position="24"/>
    </location>
</feature>
<reference evidence="2 3" key="1">
    <citation type="journal article" date="2019" name="Nat. Plants">
        <title>Genome sequencing of Musa balbisiana reveals subgenome evolution and function divergence in polyploid bananas.</title>
        <authorList>
            <person name="Yao X."/>
        </authorList>
    </citation>
    <scope>NUCLEOTIDE SEQUENCE [LARGE SCALE GENOMIC DNA]</scope>
    <source>
        <strain evidence="3">cv. DH-PKW</strain>
        <tissue evidence="2">Leaves</tissue>
    </source>
</reference>
<dbReference type="Proteomes" id="UP000317650">
    <property type="component" value="Chromosome 1"/>
</dbReference>
<keyword evidence="3" id="KW-1185">Reference proteome</keyword>